<keyword evidence="10" id="KW-1185">Reference proteome</keyword>
<feature type="domain" description="Fe2OG dioxygenase" evidence="8">
    <location>
        <begin position="78"/>
        <end position="178"/>
    </location>
</feature>
<dbReference type="STRING" id="1123014.SAMN02745746_03176"/>
<feature type="binding site" evidence="7">
    <location>
        <position position="98"/>
    </location>
    <ligand>
        <name>Fe cation</name>
        <dbReference type="ChEBI" id="CHEBI:24875"/>
    </ligand>
</feature>
<gene>
    <name evidence="9" type="ORF">SAMN02745746_03176</name>
</gene>
<evidence type="ECO:0000256" key="3">
    <source>
        <dbReference type="ARBA" id="ARBA00022896"/>
    </source>
</evidence>
<dbReference type="SMART" id="SM00702">
    <property type="entry name" value="P4Hc"/>
    <property type="match status" value="1"/>
</dbReference>
<dbReference type="PANTHER" id="PTHR41536:SF1">
    <property type="entry name" value="PKHD-TYPE HYDROXYLASE YBIX"/>
    <property type="match status" value="1"/>
</dbReference>
<protein>
    <submittedName>
        <fullName evidence="9">PKHD-type hydroxylase</fullName>
    </submittedName>
</protein>
<evidence type="ECO:0000259" key="8">
    <source>
        <dbReference type="PROSITE" id="PS51471"/>
    </source>
</evidence>
<proteinExistence type="inferred from homology"/>
<keyword evidence="5 7" id="KW-0560">Oxidoreductase</keyword>
<dbReference type="InterPro" id="IPR023550">
    <property type="entry name" value="PKHD_hydroxylase"/>
</dbReference>
<feature type="binding site" evidence="7">
    <location>
        <position position="96"/>
    </location>
    <ligand>
        <name>Fe cation</name>
        <dbReference type="ChEBI" id="CHEBI:24875"/>
    </ligand>
</feature>
<keyword evidence="4 7" id="KW-0223">Dioxygenase</keyword>
<dbReference type="InterPro" id="IPR006620">
    <property type="entry name" value="Pro_4_hyd_alph"/>
</dbReference>
<sequence length="226" mass="25424">MLLRIPDVLTREELALARRMMVSAQWQDGRVTAGHQAIEMKNNLQLPPTGDAARELAPLVQRALARNPLFMSAVLPKVVMTPMFNCYQSGMTYGNHVDNAVRSDPLTGQHVRTDISCTLFLSEPQEYEGGELVVEDTYGSHSVKLPAGEMIVYPSGSLHRVEPVRAGARLASFMWVQSLVRDASRRAILFEMDRSVMNLRQKLDNCQELVDLTACYHKLLQQWAEI</sequence>
<dbReference type="NCBIfam" id="NF003975">
    <property type="entry name" value="PRK05467.1-4"/>
    <property type="match status" value="1"/>
</dbReference>
<dbReference type="HAMAP" id="MF_00657">
    <property type="entry name" value="Hydroxyl_YbiX"/>
    <property type="match status" value="1"/>
</dbReference>
<comment type="cofactor">
    <cofactor evidence="1 7">
        <name>L-ascorbate</name>
        <dbReference type="ChEBI" id="CHEBI:38290"/>
    </cofactor>
</comment>
<evidence type="ECO:0000313" key="10">
    <source>
        <dbReference type="Proteomes" id="UP000192920"/>
    </source>
</evidence>
<dbReference type="EMBL" id="FXAG01000020">
    <property type="protein sequence ID" value="SMF42725.1"/>
    <property type="molecule type" value="Genomic_DNA"/>
</dbReference>
<feature type="binding site" evidence="7">
    <location>
        <position position="159"/>
    </location>
    <ligand>
        <name>Fe cation</name>
        <dbReference type="ChEBI" id="CHEBI:24875"/>
    </ligand>
</feature>
<dbReference type="Pfam" id="PF18331">
    <property type="entry name" value="PKHD_C"/>
    <property type="match status" value="1"/>
</dbReference>
<dbReference type="GO" id="GO:0005506">
    <property type="term" value="F:iron ion binding"/>
    <property type="evidence" value="ECO:0007669"/>
    <property type="project" value="UniProtKB-UniRule"/>
</dbReference>
<evidence type="ECO:0000256" key="4">
    <source>
        <dbReference type="ARBA" id="ARBA00022964"/>
    </source>
</evidence>
<evidence type="ECO:0000256" key="2">
    <source>
        <dbReference type="ARBA" id="ARBA00022723"/>
    </source>
</evidence>
<evidence type="ECO:0000256" key="6">
    <source>
        <dbReference type="ARBA" id="ARBA00023004"/>
    </source>
</evidence>
<dbReference type="InterPro" id="IPR041097">
    <property type="entry name" value="PKHD_C"/>
</dbReference>
<dbReference type="InterPro" id="IPR044862">
    <property type="entry name" value="Pro_4_hyd_alph_FE2OG_OXY"/>
</dbReference>
<accession>A0A1Y6C2K7</accession>
<dbReference type="AlphaFoldDB" id="A0A1Y6C2K7"/>
<feature type="binding site" evidence="7">
    <location>
        <position position="169"/>
    </location>
    <ligand>
        <name>2-oxoglutarate</name>
        <dbReference type="ChEBI" id="CHEBI:16810"/>
    </ligand>
</feature>
<reference evidence="10" key="1">
    <citation type="submission" date="2017-04" db="EMBL/GenBank/DDBJ databases">
        <authorList>
            <person name="Varghese N."/>
            <person name="Submissions S."/>
        </authorList>
    </citation>
    <scope>NUCLEOTIDE SEQUENCE [LARGE SCALE GENOMIC DNA]</scope>
    <source>
        <strain evidence="10">DSM 22618</strain>
    </source>
</reference>
<dbReference type="Gene3D" id="4.10.860.20">
    <property type="entry name" value="Rabenosyn, Rab binding domain"/>
    <property type="match status" value="1"/>
</dbReference>
<evidence type="ECO:0000256" key="1">
    <source>
        <dbReference type="ARBA" id="ARBA00001961"/>
    </source>
</evidence>
<keyword evidence="6 7" id="KW-0408">Iron</keyword>
<keyword evidence="2 7" id="KW-0479">Metal-binding</keyword>
<dbReference type="GO" id="GO:0016706">
    <property type="term" value="F:2-oxoglutarate-dependent dioxygenase activity"/>
    <property type="evidence" value="ECO:0007669"/>
    <property type="project" value="UniProtKB-UniRule"/>
</dbReference>
<keyword evidence="3 7" id="KW-0847">Vitamin C</keyword>
<comment type="cofactor">
    <cofactor evidence="7">
        <name>Fe(2+)</name>
        <dbReference type="ChEBI" id="CHEBI:29033"/>
    </cofactor>
    <text evidence="7">Binds 1 Fe(2+) ion per subunit.</text>
</comment>
<dbReference type="InterPro" id="IPR005123">
    <property type="entry name" value="Oxoglu/Fe-dep_dioxygenase_dom"/>
</dbReference>
<evidence type="ECO:0000313" key="9">
    <source>
        <dbReference type="EMBL" id="SMF42725.1"/>
    </source>
</evidence>
<dbReference type="NCBIfam" id="NF003974">
    <property type="entry name" value="PRK05467.1-3"/>
    <property type="match status" value="1"/>
</dbReference>
<organism evidence="9 10">
    <name type="scientific">Pseudogulbenkiania subflava DSM 22618</name>
    <dbReference type="NCBI Taxonomy" id="1123014"/>
    <lineage>
        <taxon>Bacteria</taxon>
        <taxon>Pseudomonadati</taxon>
        <taxon>Pseudomonadota</taxon>
        <taxon>Betaproteobacteria</taxon>
        <taxon>Neisseriales</taxon>
        <taxon>Chromobacteriaceae</taxon>
        <taxon>Pseudogulbenkiania</taxon>
    </lineage>
</organism>
<name>A0A1Y6C2K7_9NEIS</name>
<dbReference type="GO" id="GO:0006879">
    <property type="term" value="P:intracellular iron ion homeostasis"/>
    <property type="evidence" value="ECO:0007669"/>
    <property type="project" value="TreeGrafter"/>
</dbReference>
<dbReference type="PROSITE" id="PS51471">
    <property type="entry name" value="FE2OG_OXY"/>
    <property type="match status" value="1"/>
</dbReference>
<dbReference type="PANTHER" id="PTHR41536">
    <property type="entry name" value="PKHD-TYPE HYDROXYLASE YBIX"/>
    <property type="match status" value="1"/>
</dbReference>
<dbReference type="Pfam" id="PF13640">
    <property type="entry name" value="2OG-FeII_Oxy_3"/>
    <property type="match status" value="1"/>
</dbReference>
<dbReference type="GO" id="GO:0006974">
    <property type="term" value="P:DNA damage response"/>
    <property type="evidence" value="ECO:0007669"/>
    <property type="project" value="TreeGrafter"/>
</dbReference>
<evidence type="ECO:0000256" key="7">
    <source>
        <dbReference type="HAMAP-Rule" id="MF_00657"/>
    </source>
</evidence>
<dbReference type="Gene3D" id="2.60.120.620">
    <property type="entry name" value="q2cbj1_9rhob like domain"/>
    <property type="match status" value="1"/>
</dbReference>
<dbReference type="GO" id="GO:0031418">
    <property type="term" value="F:L-ascorbic acid binding"/>
    <property type="evidence" value="ECO:0007669"/>
    <property type="project" value="UniProtKB-KW"/>
</dbReference>
<dbReference type="Proteomes" id="UP000192920">
    <property type="component" value="Unassembled WGS sequence"/>
</dbReference>
<evidence type="ECO:0000256" key="5">
    <source>
        <dbReference type="ARBA" id="ARBA00023002"/>
    </source>
</evidence>